<name>Q6ZED4_SYNY3</name>
<dbReference type="EnsemblBacteria" id="BAD01966">
    <property type="protein sequence ID" value="BAD01966"/>
    <property type="gene ID" value="BAD01966"/>
</dbReference>
<geneLocation type="plasmid" evidence="1 2">
    <name>pSYSA</name>
</geneLocation>
<protein>
    <recommendedName>
        <fullName evidence="5">TIGR03984 family CRISPR-associated protein</fullName>
    </recommendedName>
</protein>
<dbReference type="EMDB" id="EMD-40251"/>
<accession>Q6ZED4</accession>
<dbReference type="PDB" id="8S9T">
    <property type="method" value="EM"/>
    <property type="resolution" value="2.52 A"/>
    <property type="chains" value="B=1-193"/>
</dbReference>
<dbReference type="PDB" id="8S9X">
    <property type="method" value="EM"/>
    <property type="resolution" value="3.44 A"/>
    <property type="chains" value="B=1-193"/>
</dbReference>
<dbReference type="EMDB" id="EMD-40250"/>
<dbReference type="Proteomes" id="UP000001425">
    <property type="component" value="Plasmid pSYSA"/>
</dbReference>
<evidence type="ECO:0007829" key="3">
    <source>
        <dbReference type="PDB" id="8S9T"/>
    </source>
</evidence>
<proteinExistence type="evidence at protein level"/>
<reference evidence="1 2" key="1">
    <citation type="journal article" date="2003" name="DNA Res.">
        <title>Structural analysis of four large plasmids harboring in a unicellular cyanobacterium, Synechocystis sp. PCC 6803.</title>
        <authorList>
            <person name="Kaneko T."/>
            <person name="Nakamura Y."/>
            <person name="Sasamoto S."/>
            <person name="Watanabe A."/>
            <person name="Kohara M."/>
            <person name="Matsumoto M."/>
            <person name="Shimpo S."/>
            <person name="Yamada M."/>
            <person name="Tabata S."/>
        </authorList>
    </citation>
    <scope>NUCLEOTIDE SEQUENCE [LARGE SCALE GENOMIC DNA]</scope>
    <source>
        <strain evidence="2">ATCC 27184 / PCC 6803 / Kazusa</strain>
    </source>
</reference>
<reference evidence="3 4" key="2">
    <citation type="journal article" date="2024" name="Nat. Commun.">
        <title>RNA targeting and cleavage by the type III-Dv CRISPR effector complex.</title>
        <authorList>
            <person name="Schwartz E.A."/>
            <person name="Bravo J.P.K."/>
            <person name="Ahsan M."/>
            <person name="Macias L.A."/>
            <person name="McCafferty C.L."/>
            <person name="Dangerfield T.L."/>
            <person name="Walker J.N."/>
            <person name="Brodbelt J.S."/>
            <person name="Palermo G."/>
            <person name="Fineran P.C."/>
            <person name="Fagerlund R.D."/>
            <person name="Taylor D.W."/>
        </authorList>
    </citation>
    <scope>STRUCTURE BY ELECTRON MICROSCOPY (2.52 ANGSTROMS)</scope>
</reference>
<keyword evidence="3 4" id="KW-0002">3D-structure</keyword>
<dbReference type="InterPro" id="IPR023815">
    <property type="entry name" value="CRISPR-assoc_Csx19"/>
</dbReference>
<dbReference type="InParanoid" id="Q6ZED4"/>
<dbReference type="NCBIfam" id="TIGR03984">
    <property type="entry name" value="CRISPR-associated protein Csx19"/>
    <property type="match status" value="1"/>
</dbReference>
<keyword evidence="2" id="KW-1185">Reference proteome</keyword>
<dbReference type="AlphaFoldDB" id="Q6ZED4"/>
<dbReference type="PDB" id="8S9V">
    <property type="method" value="EM"/>
    <property type="resolution" value="3.00 A"/>
    <property type="chains" value="B=1-193"/>
</dbReference>
<organism evidence="1 2">
    <name type="scientific">Synechocystis sp. (strain ATCC 27184 / PCC 6803 / Kazusa)</name>
    <dbReference type="NCBI Taxonomy" id="1111708"/>
    <lineage>
        <taxon>Bacteria</taxon>
        <taxon>Bacillati</taxon>
        <taxon>Cyanobacteriota</taxon>
        <taxon>Cyanophyceae</taxon>
        <taxon>Synechococcales</taxon>
        <taxon>Merismopediaceae</taxon>
        <taxon>Synechocystis</taxon>
    </lineage>
</organism>
<gene>
    <name evidence="1" type="ordered locus">sll7064</name>
</gene>
<sequence length="193" mass="21875">MPAGGRLMKNLYHYHQYEITLESAVDSCKNHLQAAIGLLYSPQKCELVKLDNSGKLVDSYNRLKFNNLGVFEARFFNLNCELRWVNESNGNGTAVLLSESDITLTGFEKGLQEFITAIDQQYLLWGEPAKHPPNADGWQRLAEARIGKLDIPLDNPLKPKDRVFLTSEEYIAEVDDFGNCAVIDERLIKLEVK</sequence>
<dbReference type="PDB" id="8S9U">
    <property type="method" value="EM"/>
    <property type="resolution" value="2.77 A"/>
    <property type="chains" value="B=1-193"/>
</dbReference>
<dbReference type="KEGG" id="syn:sll7064"/>
<dbReference type="EMBL" id="AP004311">
    <property type="protein sequence ID" value="BAD01966.1"/>
    <property type="molecule type" value="Genomic_DNA"/>
</dbReference>
<keyword evidence="1" id="KW-0614">Plasmid</keyword>
<dbReference type="SMR" id="Q6ZED4"/>
<evidence type="ECO:0000313" key="1">
    <source>
        <dbReference type="EMBL" id="BAD01966.1"/>
    </source>
</evidence>
<evidence type="ECO:0000313" key="2">
    <source>
        <dbReference type="Proteomes" id="UP000001425"/>
    </source>
</evidence>
<evidence type="ECO:0007829" key="4">
    <source>
        <dbReference type="PDB" id="8S9U"/>
    </source>
</evidence>
<dbReference type="EMDB" id="EMD-40249"/>
<dbReference type="EMDB" id="EMD-40248"/>
<evidence type="ECO:0008006" key="5">
    <source>
        <dbReference type="Google" id="ProtNLM"/>
    </source>
</evidence>